<accession>A0A811K1F4</accession>
<evidence type="ECO:0000313" key="3">
    <source>
        <dbReference type="Proteomes" id="UP000614601"/>
    </source>
</evidence>
<evidence type="ECO:0000256" key="1">
    <source>
        <dbReference type="ARBA" id="ARBA00023002"/>
    </source>
</evidence>
<dbReference type="Gene3D" id="3.40.50.720">
    <property type="entry name" value="NAD(P)-binding Rossmann-like Domain"/>
    <property type="match status" value="1"/>
</dbReference>
<dbReference type="GO" id="GO:0016616">
    <property type="term" value="F:oxidoreductase activity, acting on the CH-OH group of donors, NAD or NADP as acceptor"/>
    <property type="evidence" value="ECO:0007669"/>
    <property type="project" value="TreeGrafter"/>
</dbReference>
<dbReference type="Proteomes" id="UP000783686">
    <property type="component" value="Unassembled WGS sequence"/>
</dbReference>
<dbReference type="SUPFAM" id="SSF51735">
    <property type="entry name" value="NAD(P)-binding Rossmann-fold domains"/>
    <property type="match status" value="1"/>
</dbReference>
<dbReference type="OrthoDB" id="10253736at2759"/>
<dbReference type="InterPro" id="IPR020904">
    <property type="entry name" value="Sc_DH/Rdtase_CS"/>
</dbReference>
<gene>
    <name evidence="2" type="ORF">BOKJ2_LOCUS2617</name>
</gene>
<evidence type="ECO:0000313" key="2">
    <source>
        <dbReference type="EMBL" id="CAD5209312.1"/>
    </source>
</evidence>
<dbReference type="PROSITE" id="PS00061">
    <property type="entry name" value="ADH_SHORT"/>
    <property type="match status" value="1"/>
</dbReference>
<dbReference type="AlphaFoldDB" id="A0A811K1F4"/>
<dbReference type="PRINTS" id="PR00081">
    <property type="entry name" value="GDHRDH"/>
</dbReference>
<keyword evidence="1" id="KW-0560">Oxidoreductase</keyword>
<dbReference type="EMBL" id="CAJFCW020000002">
    <property type="protein sequence ID" value="CAG9088996.1"/>
    <property type="molecule type" value="Genomic_DNA"/>
</dbReference>
<dbReference type="Pfam" id="PF00106">
    <property type="entry name" value="adh_short"/>
    <property type="match status" value="1"/>
</dbReference>
<dbReference type="GO" id="GO:0005811">
    <property type="term" value="C:lipid droplet"/>
    <property type="evidence" value="ECO:0007669"/>
    <property type="project" value="TreeGrafter"/>
</dbReference>
<sequence length="333" mass="37808">MSGFSIPRVIEGIQYYTPFLIQMVVYFWIDFFKAWLPYWPQKQIKGQLMLITGAGSGIGRESAKQFAHRGVRLILWDVNEEGLKETKEILAQNGHDNVQIMRVNLGDHDDVRRAGSEVRDNYGVPDIVFNVAGINGAFSLTECDMGKYDNTMNVNTRAVVTVVNEFLNEMISRNSGHLITLTSIAGYQGAGGLIAYTMSKYAAVGYMESIRNEFKSKKIDIKCTTVAPYYVKTPMTRGVEYDNFWAPMCEPEYVVEQIVEGVLRESEEIFIPRWSWFYVVIKGFLPTRVMDVFTEAFEIHTLPIGFERFRLQQAKLNGANGTPNGNQNGVENR</sequence>
<organism evidence="2 3">
    <name type="scientific">Bursaphelenchus okinawaensis</name>
    <dbReference type="NCBI Taxonomy" id="465554"/>
    <lineage>
        <taxon>Eukaryota</taxon>
        <taxon>Metazoa</taxon>
        <taxon>Ecdysozoa</taxon>
        <taxon>Nematoda</taxon>
        <taxon>Chromadorea</taxon>
        <taxon>Rhabditida</taxon>
        <taxon>Tylenchina</taxon>
        <taxon>Tylenchomorpha</taxon>
        <taxon>Aphelenchoidea</taxon>
        <taxon>Aphelenchoididae</taxon>
        <taxon>Bursaphelenchus</taxon>
    </lineage>
</organism>
<dbReference type="PANTHER" id="PTHR24322:SF742">
    <property type="entry name" value="PROTEIN DHS-3"/>
    <property type="match status" value="1"/>
</dbReference>
<protein>
    <submittedName>
        <fullName evidence="2">Uncharacterized protein</fullName>
    </submittedName>
</protein>
<dbReference type="InterPro" id="IPR002347">
    <property type="entry name" value="SDR_fam"/>
</dbReference>
<dbReference type="Proteomes" id="UP000614601">
    <property type="component" value="Unassembled WGS sequence"/>
</dbReference>
<name>A0A811K1F4_9BILA</name>
<dbReference type="EMBL" id="CAJFDH010000002">
    <property type="protein sequence ID" value="CAD5209312.1"/>
    <property type="molecule type" value="Genomic_DNA"/>
</dbReference>
<reference evidence="2" key="1">
    <citation type="submission" date="2020-09" db="EMBL/GenBank/DDBJ databases">
        <authorList>
            <person name="Kikuchi T."/>
        </authorList>
    </citation>
    <scope>NUCLEOTIDE SEQUENCE</scope>
    <source>
        <strain evidence="2">SH1</strain>
    </source>
</reference>
<dbReference type="InterPro" id="IPR036291">
    <property type="entry name" value="NAD(P)-bd_dom_sf"/>
</dbReference>
<proteinExistence type="predicted"/>
<comment type="caution">
    <text evidence="2">The sequence shown here is derived from an EMBL/GenBank/DDBJ whole genome shotgun (WGS) entry which is preliminary data.</text>
</comment>
<dbReference type="PANTHER" id="PTHR24322">
    <property type="entry name" value="PKSB"/>
    <property type="match status" value="1"/>
</dbReference>
<keyword evidence="3" id="KW-1185">Reference proteome</keyword>